<organism evidence="2 3">
    <name type="scientific">Agrocybe pediades</name>
    <dbReference type="NCBI Taxonomy" id="84607"/>
    <lineage>
        <taxon>Eukaryota</taxon>
        <taxon>Fungi</taxon>
        <taxon>Dikarya</taxon>
        <taxon>Basidiomycota</taxon>
        <taxon>Agaricomycotina</taxon>
        <taxon>Agaricomycetes</taxon>
        <taxon>Agaricomycetidae</taxon>
        <taxon>Agaricales</taxon>
        <taxon>Agaricineae</taxon>
        <taxon>Strophariaceae</taxon>
        <taxon>Agrocybe</taxon>
    </lineage>
</organism>
<evidence type="ECO:0000256" key="1">
    <source>
        <dbReference type="SAM" id="MobiDB-lite"/>
    </source>
</evidence>
<proteinExistence type="predicted"/>
<sequence length="411" mass="46184">MGSFFSNCCKGDPADELAFEKGLNSYQQYSTTQQPQCLQDAIQSFQSCLDLRLETRKDLAARGRPESRAFSEKIAKVYLNLTIALLSQYEKQPTPANLQRLAQIEPNLFKEWGTDHPQNYVSILYNVATAYNRGYIQATSQLPPSAFDPPNDTSILNPTELFSRAYARFAQILTVQDGVTGMTSSMRGMALSGLAKLELLQYQRSRSPSAVGDSHALDKAISHFKEASLSFSTLDEDKLLLRECLESLATAYYKRFDEVVNSGHNHEDLGMSIKHYRNARRKYNAQRDYREQTTWIQCSHHLAMALYNRYEINRHNNHLEQQRQGLLTVGNTELSANSAALKDLGEAREVETEAKQVLDALSEEDMISTLRLDDIKRNVDNLLGVLAEHSAHASAQSSRQPSPAPSSNAHN</sequence>
<evidence type="ECO:0000313" key="3">
    <source>
        <dbReference type="Proteomes" id="UP000521872"/>
    </source>
</evidence>
<name>A0A8H4QWV4_9AGAR</name>
<dbReference type="Proteomes" id="UP000521872">
    <property type="component" value="Unassembled WGS sequence"/>
</dbReference>
<comment type="caution">
    <text evidence="2">The sequence shown here is derived from an EMBL/GenBank/DDBJ whole genome shotgun (WGS) entry which is preliminary data.</text>
</comment>
<protein>
    <submittedName>
        <fullName evidence="2">Uncharacterized protein</fullName>
    </submittedName>
</protein>
<feature type="compositionally biased region" description="Low complexity" evidence="1">
    <location>
        <begin position="392"/>
        <end position="411"/>
    </location>
</feature>
<reference evidence="2 3" key="1">
    <citation type="submission" date="2019-12" db="EMBL/GenBank/DDBJ databases">
        <authorList>
            <person name="Floudas D."/>
            <person name="Bentzer J."/>
            <person name="Ahren D."/>
            <person name="Johansson T."/>
            <person name="Persson P."/>
            <person name="Tunlid A."/>
        </authorList>
    </citation>
    <scope>NUCLEOTIDE SEQUENCE [LARGE SCALE GENOMIC DNA]</scope>
    <source>
        <strain evidence="2 3">CBS 102.39</strain>
    </source>
</reference>
<feature type="region of interest" description="Disordered" evidence="1">
    <location>
        <begin position="390"/>
        <end position="411"/>
    </location>
</feature>
<dbReference type="AlphaFoldDB" id="A0A8H4QWV4"/>
<accession>A0A8H4QWV4</accession>
<evidence type="ECO:0000313" key="2">
    <source>
        <dbReference type="EMBL" id="KAF4618160.1"/>
    </source>
</evidence>
<keyword evidence="3" id="KW-1185">Reference proteome</keyword>
<dbReference type="EMBL" id="JAACJL010000018">
    <property type="protein sequence ID" value="KAF4618160.1"/>
    <property type="molecule type" value="Genomic_DNA"/>
</dbReference>
<gene>
    <name evidence="2" type="ORF">D9613_011634</name>
</gene>